<dbReference type="EMBL" id="UYYA01006223">
    <property type="protein sequence ID" value="VDM65001.1"/>
    <property type="molecule type" value="Genomic_DNA"/>
</dbReference>
<sequence>MVGFVHVKEKPKKTAKEVEIILLYVVYGQGELAAIKIRNQTHSEFSTKLAQPSISQFVERRTVELQQSLGRWYESGSTERLAEWCASFT</sequence>
<evidence type="ECO:0000313" key="3">
    <source>
        <dbReference type="WBParaSite" id="ACOC_0001341501-mRNA-1"/>
    </source>
</evidence>
<evidence type="ECO:0000313" key="1">
    <source>
        <dbReference type="EMBL" id="VDM65001.1"/>
    </source>
</evidence>
<name>A0A0R3Q2W7_ANGCS</name>
<proteinExistence type="predicted"/>
<reference evidence="3" key="1">
    <citation type="submission" date="2017-02" db="UniProtKB">
        <authorList>
            <consortium name="WormBaseParasite"/>
        </authorList>
    </citation>
    <scope>IDENTIFICATION</scope>
</reference>
<reference evidence="1 2" key="2">
    <citation type="submission" date="2018-11" db="EMBL/GenBank/DDBJ databases">
        <authorList>
            <consortium name="Pathogen Informatics"/>
        </authorList>
    </citation>
    <scope>NUCLEOTIDE SEQUENCE [LARGE SCALE GENOMIC DNA]</scope>
    <source>
        <strain evidence="1 2">Costa Rica</strain>
    </source>
</reference>
<gene>
    <name evidence="1" type="ORF">ACOC_LOCUS13416</name>
</gene>
<keyword evidence="2" id="KW-1185">Reference proteome</keyword>
<dbReference type="Proteomes" id="UP000267027">
    <property type="component" value="Unassembled WGS sequence"/>
</dbReference>
<protein>
    <submittedName>
        <fullName evidence="3">HTH_48 domain-containing protein</fullName>
    </submittedName>
</protein>
<dbReference type="OrthoDB" id="10574004at2759"/>
<evidence type="ECO:0000313" key="2">
    <source>
        <dbReference type="Proteomes" id="UP000267027"/>
    </source>
</evidence>
<accession>A0A0R3Q2W7</accession>
<dbReference type="AlphaFoldDB" id="A0A0R3Q2W7"/>
<organism evidence="3">
    <name type="scientific">Angiostrongylus costaricensis</name>
    <name type="common">Nematode worm</name>
    <dbReference type="NCBI Taxonomy" id="334426"/>
    <lineage>
        <taxon>Eukaryota</taxon>
        <taxon>Metazoa</taxon>
        <taxon>Ecdysozoa</taxon>
        <taxon>Nematoda</taxon>
        <taxon>Chromadorea</taxon>
        <taxon>Rhabditida</taxon>
        <taxon>Rhabditina</taxon>
        <taxon>Rhabditomorpha</taxon>
        <taxon>Strongyloidea</taxon>
        <taxon>Metastrongylidae</taxon>
        <taxon>Angiostrongylus</taxon>
    </lineage>
</organism>
<dbReference type="WBParaSite" id="ACOC_0001341501-mRNA-1">
    <property type="protein sequence ID" value="ACOC_0001341501-mRNA-1"/>
    <property type="gene ID" value="ACOC_0001341501"/>
</dbReference>